<feature type="compositionally biased region" description="Polar residues" evidence="4">
    <location>
        <begin position="109"/>
        <end position="121"/>
    </location>
</feature>
<dbReference type="InterPro" id="IPR011989">
    <property type="entry name" value="ARM-like"/>
</dbReference>
<dbReference type="PANTHER" id="PTHR47093:SF1">
    <property type="entry name" value="PROTEIN JSN1-RELATED"/>
    <property type="match status" value="1"/>
</dbReference>
<dbReference type="InParanoid" id="A0A409VKT9"/>
<name>A0A409VKT9_9AGAR</name>
<dbReference type="Pfam" id="PF00076">
    <property type="entry name" value="RRM_1"/>
    <property type="match status" value="2"/>
</dbReference>
<feature type="compositionally biased region" description="Low complexity" evidence="4">
    <location>
        <begin position="122"/>
        <end position="135"/>
    </location>
</feature>
<protein>
    <recommendedName>
        <fullName evidence="9">PUM-HD domain-containing protein</fullName>
    </recommendedName>
</protein>
<feature type="region of interest" description="Disordered" evidence="4">
    <location>
        <begin position="252"/>
        <end position="282"/>
    </location>
</feature>
<feature type="repeat" description="Pumilio" evidence="3">
    <location>
        <begin position="891"/>
        <end position="929"/>
    </location>
</feature>
<sequence length="1295" mass="137641">MSLSASDNNGSYSRIPPSGKTPPPAPSAAFAKRARELQSEGLSGRYLPPALRGLASGGSQTGESPPSLTTPGDGSTLPPTNYPPGFRRARAGTLPSNVQLAAQRFAAATNDSSLDSTQRQTSASPAASLSAAAPARPGLRHSSTTVPPPVSSSNVTERNSRLRSGSLTLPSGGLSNAFGPSIFSSSWLTSANGSTPGFSVLDELRSVTSADSGAEDFDVHTLDYLGLDDGHRPPPAATISELRNQAQAAIAGNLANPSRTRASTVSNPYRSRPSVSSSLLSTPAAEEEEEYFVENYKSLGYDHQQLNSYDIQASQDFAQPAYLSKGFKTTEHLTTNRPRAISVGILDDPMRSLQRRATTSDTHSYVTNEPPHASSTNVSHSNNLGNPSSILKTDRIASSRSGVSPSVHFPNGNDLPIGRGASAYLLAPGGNNRSVSPKSEAPSAQLQTPTRSLWIGNLDSAVTSEQLIHVFAPYGAIESLRLLPEKECGFVNFVDQADAIRAKDDVLNRLGGNIGMPNGQTVRIGFGKADSAPVAPAKGNPASPGPTSPGSGGTKSSGNAGSLAGMDAQLQSTPTRALWIGSIPSSTTPATILSVFSPYGPIESARVLTHKNCGFINFERLDDAVRARKALNGRDVLGSDVGAIRIGFAKVPVKNGQEGSSSPDENSSVVAQGVGDLSVGATIHALRSIKGASTIPAEQQVLGGMVENYRSNLLLSMIASGMHNGSHGQDGKLQGWSASVTEQQMILRELSGGSSDAEADIQSLAEFRPPTMYYTTIPLVSERSHNRRWDASKLRELRKRLDSGTMSVEEVDQVAGDFIDGEIVDLASDWLGNTVVQKLFEKCSPSPRVAMLERISPHLAMIGIHKNGTWAAQKIIECVSSPEEIALVTQNLRAYAPPLLLDQFGNYVIQCCLRFGSPANDFIFDAMVDRMWEVAQGRFGARSMRACLESPHITVNQQRRIATAIILNSIPLATNPNGALLLTWLLDTSGFPSRYNLLAPRFTPHLSHLCTHKLASLTVLRIVNQKIEPEASQQIVEALFNSPGDHVLTDVLGDQVNGVAVVHKILTSPFIDPTAKGLYVEATKRVLIELKVIATQAYRRLIEEVGLPVPNFQPTYNNTLPPTGKVTKNSAQNFGVPGLPSGYPSNDQGFASMMAALQMGGQNPQAGPTNPPQLHLDSSYNPGAARRPPSNTSNTFSPSTDPFNPFAMRTPETGSPQANVRRMPGPQPNGPLVAPSSPYGNQSPLLHGGPLPGMGQIQASYGGLPPQSVPPHLYQPYMYQPYQQPPPSNMGTFHT</sequence>
<organism evidence="7 8">
    <name type="scientific">Gymnopilus dilepis</name>
    <dbReference type="NCBI Taxonomy" id="231916"/>
    <lineage>
        <taxon>Eukaryota</taxon>
        <taxon>Fungi</taxon>
        <taxon>Dikarya</taxon>
        <taxon>Basidiomycota</taxon>
        <taxon>Agaricomycotina</taxon>
        <taxon>Agaricomycetes</taxon>
        <taxon>Agaricomycetidae</taxon>
        <taxon>Agaricales</taxon>
        <taxon>Agaricineae</taxon>
        <taxon>Hymenogastraceae</taxon>
        <taxon>Gymnopilus</taxon>
    </lineage>
</organism>
<feature type="region of interest" description="Disordered" evidence="4">
    <location>
        <begin position="530"/>
        <end position="565"/>
    </location>
</feature>
<dbReference type="SMART" id="SM00025">
    <property type="entry name" value="Pumilio"/>
    <property type="match status" value="6"/>
</dbReference>
<feature type="region of interest" description="Disordered" evidence="4">
    <location>
        <begin position="109"/>
        <end position="171"/>
    </location>
</feature>
<feature type="region of interest" description="Disordered" evidence="4">
    <location>
        <begin position="1"/>
        <end position="97"/>
    </location>
</feature>
<comment type="caution">
    <text evidence="7">The sequence shown here is derived from an EMBL/GenBank/DDBJ whole genome shotgun (WGS) entry which is preliminary data.</text>
</comment>
<dbReference type="InterPro" id="IPR035979">
    <property type="entry name" value="RBD_domain_sf"/>
</dbReference>
<feature type="compositionally biased region" description="Low complexity" evidence="4">
    <location>
        <begin position="151"/>
        <end position="171"/>
    </location>
</feature>
<dbReference type="SUPFAM" id="SSF54928">
    <property type="entry name" value="RNA-binding domain, RBD"/>
    <property type="match status" value="2"/>
</dbReference>
<feature type="compositionally biased region" description="Polar residues" evidence="4">
    <location>
        <begin position="355"/>
        <end position="390"/>
    </location>
</feature>
<dbReference type="Gene3D" id="1.25.10.10">
    <property type="entry name" value="Leucine-rich Repeat Variant"/>
    <property type="match status" value="1"/>
</dbReference>
<proteinExistence type="predicted"/>
<feature type="domain" description="RRM" evidence="5">
    <location>
        <begin position="576"/>
        <end position="651"/>
    </location>
</feature>
<accession>A0A409VKT9</accession>
<reference evidence="7 8" key="1">
    <citation type="journal article" date="2018" name="Evol. Lett.">
        <title>Horizontal gene cluster transfer increased hallucinogenic mushroom diversity.</title>
        <authorList>
            <person name="Reynolds H.T."/>
            <person name="Vijayakumar V."/>
            <person name="Gluck-Thaler E."/>
            <person name="Korotkin H.B."/>
            <person name="Matheny P.B."/>
            <person name="Slot J.C."/>
        </authorList>
    </citation>
    <scope>NUCLEOTIDE SEQUENCE [LARGE SCALE GENOMIC DNA]</scope>
    <source>
        <strain evidence="7 8">SRW20</strain>
    </source>
</reference>
<evidence type="ECO:0000256" key="4">
    <source>
        <dbReference type="SAM" id="MobiDB-lite"/>
    </source>
</evidence>
<dbReference type="SMART" id="SM00360">
    <property type="entry name" value="RRM"/>
    <property type="match status" value="2"/>
</dbReference>
<feature type="repeat" description="Pumilio" evidence="3">
    <location>
        <begin position="817"/>
        <end position="853"/>
    </location>
</feature>
<keyword evidence="1" id="KW-0677">Repeat</keyword>
<evidence type="ECO:0000259" key="5">
    <source>
        <dbReference type="PROSITE" id="PS50102"/>
    </source>
</evidence>
<gene>
    <name evidence="7" type="ORF">CVT26_009626</name>
</gene>
<dbReference type="Gene3D" id="3.30.70.330">
    <property type="match status" value="2"/>
</dbReference>
<dbReference type="Proteomes" id="UP000284706">
    <property type="component" value="Unassembled WGS sequence"/>
</dbReference>
<evidence type="ECO:0000313" key="7">
    <source>
        <dbReference type="EMBL" id="PPQ66847.1"/>
    </source>
</evidence>
<evidence type="ECO:0000256" key="2">
    <source>
        <dbReference type="PROSITE-ProRule" id="PRU00176"/>
    </source>
</evidence>
<feature type="compositionally biased region" description="Polar residues" evidence="4">
    <location>
        <begin position="255"/>
        <end position="264"/>
    </location>
</feature>
<dbReference type="CDD" id="cd00590">
    <property type="entry name" value="RRM_SF"/>
    <property type="match status" value="1"/>
</dbReference>
<dbReference type="InterPro" id="IPR052645">
    <property type="entry name" value="Pumilio_domain_protein"/>
</dbReference>
<dbReference type="FunFam" id="3.30.70.330:FF:000842">
    <property type="entry name" value="Pumilio domain-containing protein c"/>
    <property type="match status" value="1"/>
</dbReference>
<evidence type="ECO:0000256" key="3">
    <source>
        <dbReference type="PROSITE-ProRule" id="PRU00317"/>
    </source>
</evidence>
<feature type="compositionally biased region" description="Polar residues" evidence="4">
    <location>
        <begin position="1120"/>
        <end position="1133"/>
    </location>
</feature>
<dbReference type="OrthoDB" id="2017782at2759"/>
<evidence type="ECO:0000256" key="1">
    <source>
        <dbReference type="ARBA" id="ARBA00022737"/>
    </source>
</evidence>
<dbReference type="STRING" id="231916.A0A409VKT9"/>
<dbReference type="InterPro" id="IPR033133">
    <property type="entry name" value="PUM-HD"/>
</dbReference>
<dbReference type="InterPro" id="IPR001313">
    <property type="entry name" value="Pumilio_RNA-bd_rpt"/>
</dbReference>
<dbReference type="InterPro" id="IPR016024">
    <property type="entry name" value="ARM-type_fold"/>
</dbReference>
<feature type="region of interest" description="Disordered" evidence="4">
    <location>
        <begin position="354"/>
        <end position="390"/>
    </location>
</feature>
<keyword evidence="8" id="KW-1185">Reference proteome</keyword>
<feature type="compositionally biased region" description="Low complexity" evidence="4">
    <location>
        <begin position="1188"/>
        <end position="1203"/>
    </location>
</feature>
<feature type="region of interest" description="Disordered" evidence="4">
    <location>
        <begin position="1160"/>
        <end position="1268"/>
    </location>
</feature>
<evidence type="ECO:0008006" key="9">
    <source>
        <dbReference type="Google" id="ProtNLM"/>
    </source>
</evidence>
<evidence type="ECO:0000313" key="8">
    <source>
        <dbReference type="Proteomes" id="UP000284706"/>
    </source>
</evidence>
<dbReference type="GO" id="GO:0000288">
    <property type="term" value="P:nuclear-transcribed mRNA catabolic process, deadenylation-dependent decay"/>
    <property type="evidence" value="ECO:0007669"/>
    <property type="project" value="TreeGrafter"/>
</dbReference>
<dbReference type="FunFam" id="3.30.70.330:FF:000486">
    <property type="entry name" value="Pumilio domain-containing protein c"/>
    <property type="match status" value="1"/>
</dbReference>
<dbReference type="InterPro" id="IPR000504">
    <property type="entry name" value="RRM_dom"/>
</dbReference>
<dbReference type="Pfam" id="PF00806">
    <property type="entry name" value="PUF"/>
    <property type="match status" value="3"/>
</dbReference>
<dbReference type="PROSITE" id="PS50302">
    <property type="entry name" value="PUM"/>
    <property type="match status" value="2"/>
</dbReference>
<feature type="domain" description="PUM-HD" evidence="6">
    <location>
        <begin position="756"/>
        <end position="1109"/>
    </location>
</feature>
<dbReference type="GO" id="GO:0003723">
    <property type="term" value="F:RNA binding"/>
    <property type="evidence" value="ECO:0007669"/>
    <property type="project" value="UniProtKB-UniRule"/>
</dbReference>
<dbReference type="SUPFAM" id="SSF48371">
    <property type="entry name" value="ARM repeat"/>
    <property type="match status" value="1"/>
</dbReference>
<dbReference type="PROSITE" id="PS50102">
    <property type="entry name" value="RRM"/>
    <property type="match status" value="2"/>
</dbReference>
<dbReference type="PANTHER" id="PTHR47093">
    <property type="entry name" value="PROTEIN JSN1-RELATED"/>
    <property type="match status" value="1"/>
</dbReference>
<keyword evidence="2" id="KW-0694">RNA-binding</keyword>
<evidence type="ECO:0000259" key="6">
    <source>
        <dbReference type="PROSITE" id="PS50303"/>
    </source>
</evidence>
<dbReference type="InterPro" id="IPR012677">
    <property type="entry name" value="Nucleotide-bd_a/b_plait_sf"/>
</dbReference>
<dbReference type="PROSITE" id="PS50303">
    <property type="entry name" value="PUM_HD"/>
    <property type="match status" value="1"/>
</dbReference>
<feature type="domain" description="RRM" evidence="5">
    <location>
        <begin position="451"/>
        <end position="529"/>
    </location>
</feature>
<feature type="compositionally biased region" description="Polar residues" evidence="4">
    <location>
        <begin position="61"/>
        <end position="79"/>
    </location>
</feature>
<dbReference type="EMBL" id="NHYE01005620">
    <property type="protein sequence ID" value="PPQ66847.1"/>
    <property type="molecule type" value="Genomic_DNA"/>
</dbReference>
<feature type="compositionally biased region" description="Polar residues" evidence="4">
    <location>
        <begin position="1"/>
        <end position="12"/>
    </location>
</feature>
<feature type="region of interest" description="Disordered" evidence="4">
    <location>
        <begin position="1120"/>
        <end position="1147"/>
    </location>
</feature>
<feature type="compositionally biased region" description="Low complexity" evidence="4">
    <location>
        <begin position="265"/>
        <end position="281"/>
    </location>
</feature>